<organism evidence="1 2">
    <name type="scientific">Cellulomonas avistercoris</name>
    <dbReference type="NCBI Taxonomy" id="2762242"/>
    <lineage>
        <taxon>Bacteria</taxon>
        <taxon>Bacillati</taxon>
        <taxon>Actinomycetota</taxon>
        <taxon>Actinomycetes</taxon>
        <taxon>Micrococcales</taxon>
        <taxon>Cellulomonadaceae</taxon>
        <taxon>Cellulomonas</taxon>
    </lineage>
</organism>
<dbReference type="Proteomes" id="UP000604241">
    <property type="component" value="Unassembled WGS sequence"/>
</dbReference>
<protein>
    <submittedName>
        <fullName evidence="1">Uncharacterized protein</fullName>
    </submittedName>
</protein>
<evidence type="ECO:0000313" key="2">
    <source>
        <dbReference type="Proteomes" id="UP000604241"/>
    </source>
</evidence>
<dbReference type="EMBL" id="JACSQV010000004">
    <property type="protein sequence ID" value="MBD7917921.1"/>
    <property type="molecule type" value="Genomic_DNA"/>
</dbReference>
<accession>A0ABR8QBX9</accession>
<sequence length="91" mass="9435">MSTTAIAAALADVRAQVGAAQVAVVRAGTATWAGDAADAAEARRHDLLTDLRRCLDALDAADRLVDAARQAEQRCVPGRVAPLGVRSVAWV</sequence>
<keyword evidence="2" id="KW-1185">Reference proteome</keyword>
<gene>
    <name evidence="1" type="ORF">H9657_06470</name>
</gene>
<comment type="caution">
    <text evidence="1">The sequence shown here is derived from an EMBL/GenBank/DDBJ whole genome shotgun (WGS) entry which is preliminary data.</text>
</comment>
<dbReference type="RefSeq" id="WP_191781587.1">
    <property type="nucleotide sequence ID" value="NZ_JACSQV010000004.1"/>
</dbReference>
<reference evidence="1 2" key="1">
    <citation type="submission" date="2020-08" db="EMBL/GenBank/DDBJ databases">
        <title>A Genomic Blueprint of the Chicken Gut Microbiome.</title>
        <authorList>
            <person name="Gilroy R."/>
            <person name="Ravi A."/>
            <person name="Getino M."/>
            <person name="Pursley I."/>
            <person name="Horton D.L."/>
            <person name="Alikhan N.-F."/>
            <person name="Baker D."/>
            <person name="Gharbi K."/>
            <person name="Hall N."/>
            <person name="Watson M."/>
            <person name="Adriaenssens E.M."/>
            <person name="Foster-Nyarko E."/>
            <person name="Jarju S."/>
            <person name="Secka A."/>
            <person name="Antonio M."/>
            <person name="Oren A."/>
            <person name="Chaudhuri R."/>
            <person name="La Ragione R.M."/>
            <person name="Hildebrand F."/>
            <person name="Pallen M.J."/>
        </authorList>
    </citation>
    <scope>NUCLEOTIDE SEQUENCE [LARGE SCALE GENOMIC DNA]</scope>
    <source>
        <strain evidence="1 2">Sa3CUA2</strain>
    </source>
</reference>
<proteinExistence type="predicted"/>
<name>A0ABR8QBX9_9CELL</name>
<evidence type="ECO:0000313" key="1">
    <source>
        <dbReference type="EMBL" id="MBD7917921.1"/>
    </source>
</evidence>